<protein>
    <submittedName>
        <fullName evidence="5">Glycos_transf_2</fullName>
    </submittedName>
</protein>
<evidence type="ECO:0000259" key="4">
    <source>
        <dbReference type="Pfam" id="PF00535"/>
    </source>
</evidence>
<dbReference type="CDD" id="cd00761">
    <property type="entry name" value="Glyco_tranf_GTA_type"/>
    <property type="match status" value="1"/>
</dbReference>
<comment type="similarity">
    <text evidence="1">Belongs to the glycosyltransferase 2 family.</text>
</comment>
<evidence type="ECO:0000313" key="5">
    <source>
        <dbReference type="EMBL" id="AIA85368.1"/>
    </source>
</evidence>
<dbReference type="Pfam" id="PF00535">
    <property type="entry name" value="Glycos_transf_2"/>
    <property type="match status" value="1"/>
</dbReference>
<dbReference type="InterPro" id="IPR029044">
    <property type="entry name" value="Nucleotide-diphossugar_trans"/>
</dbReference>
<dbReference type="GO" id="GO:0016757">
    <property type="term" value="F:glycosyltransferase activity"/>
    <property type="evidence" value="ECO:0007669"/>
    <property type="project" value="UniProtKB-KW"/>
</dbReference>
<proteinExistence type="inferred from homology"/>
<keyword evidence="2" id="KW-0328">Glycosyltransferase</keyword>
<dbReference type="Gene3D" id="3.90.550.10">
    <property type="entry name" value="Spore Coat Polysaccharide Biosynthesis Protein SpsA, Chain A"/>
    <property type="match status" value="1"/>
</dbReference>
<evidence type="ECO:0000256" key="3">
    <source>
        <dbReference type="ARBA" id="ARBA00022679"/>
    </source>
</evidence>
<dbReference type="AlphaFoldDB" id="A0A060BM87"/>
<evidence type="ECO:0000256" key="2">
    <source>
        <dbReference type="ARBA" id="ARBA00022676"/>
    </source>
</evidence>
<sequence>FELILVDDGSPDRCGIICDEYAAHDARIRVIHRRNGGLSAARNAGLEAAQGEYIGFADADDSLGNDFYAQGMKVLLNDSLTDWVEMPVLVHYNHRNGQLYQPPRPAHTDGQPEILQPGSKTKLHPCLCLE</sequence>
<reference evidence="5" key="1">
    <citation type="journal article" date="2013" name="Environ. Microbiol.">
        <title>Seasonally variable intestinal metagenomes of the red palm weevil (Rhynchophorus ferrugineus).</title>
        <authorList>
            <person name="Jia S."/>
            <person name="Zhang X."/>
            <person name="Zhang G."/>
            <person name="Yin A."/>
            <person name="Zhang S."/>
            <person name="Li F."/>
            <person name="Wang L."/>
            <person name="Zhao D."/>
            <person name="Yun Q."/>
            <person name="Tala"/>
            <person name="Wang J."/>
            <person name="Sun G."/>
            <person name="Baabdullah M."/>
            <person name="Yu X."/>
            <person name="Hu S."/>
            <person name="Al-Mssallem I.S."/>
            <person name="Yu J."/>
        </authorList>
    </citation>
    <scope>NUCLEOTIDE SEQUENCE</scope>
</reference>
<accession>A0A060BM87</accession>
<evidence type="ECO:0000256" key="1">
    <source>
        <dbReference type="ARBA" id="ARBA00006739"/>
    </source>
</evidence>
<feature type="non-terminal residue" evidence="5">
    <location>
        <position position="1"/>
    </location>
</feature>
<dbReference type="SUPFAM" id="SSF53448">
    <property type="entry name" value="Nucleotide-diphospho-sugar transferases"/>
    <property type="match status" value="1"/>
</dbReference>
<dbReference type="PANTHER" id="PTHR22916:SF51">
    <property type="entry name" value="GLYCOSYLTRANSFERASE EPSH-RELATED"/>
    <property type="match status" value="1"/>
</dbReference>
<dbReference type="InterPro" id="IPR001173">
    <property type="entry name" value="Glyco_trans_2-like"/>
</dbReference>
<name>A0A060BM87_9BACI</name>
<feature type="domain" description="Glycosyltransferase 2-like" evidence="4">
    <location>
        <begin position="1"/>
        <end position="70"/>
    </location>
</feature>
<dbReference type="PANTHER" id="PTHR22916">
    <property type="entry name" value="GLYCOSYLTRANSFERASE"/>
    <property type="match status" value="1"/>
</dbReference>
<organism evidence="5">
    <name type="scientific">uncultured Bacillus sp</name>
    <dbReference type="NCBI Taxonomy" id="83428"/>
    <lineage>
        <taxon>Bacteria</taxon>
        <taxon>Bacillati</taxon>
        <taxon>Bacillota</taxon>
        <taxon>Bacilli</taxon>
        <taxon>Bacillales</taxon>
        <taxon>Bacillaceae</taxon>
        <taxon>Bacillus</taxon>
        <taxon>environmental samples</taxon>
    </lineage>
</organism>
<keyword evidence="3" id="KW-0808">Transferase</keyword>
<dbReference type="EMBL" id="KF118109">
    <property type="protein sequence ID" value="AIA85368.1"/>
    <property type="molecule type" value="Genomic_DNA"/>
</dbReference>